<evidence type="ECO:0000313" key="2">
    <source>
        <dbReference type="Proteomes" id="UP001529510"/>
    </source>
</evidence>
<accession>A0ABD0P5T0</accession>
<feature type="non-terminal residue" evidence="1">
    <location>
        <position position="1"/>
    </location>
</feature>
<dbReference type="Proteomes" id="UP001529510">
    <property type="component" value="Unassembled WGS sequence"/>
</dbReference>
<name>A0ABD0P5T0_CIRMR</name>
<feature type="non-terminal residue" evidence="1">
    <location>
        <position position="52"/>
    </location>
</feature>
<gene>
    <name evidence="1" type="ORF">M9458_034020</name>
</gene>
<reference evidence="1 2" key="1">
    <citation type="submission" date="2024-05" db="EMBL/GenBank/DDBJ databases">
        <title>Genome sequencing and assembly of Indian major carp, Cirrhinus mrigala (Hamilton, 1822).</title>
        <authorList>
            <person name="Mohindra V."/>
            <person name="Chowdhury L.M."/>
            <person name="Lal K."/>
            <person name="Jena J.K."/>
        </authorList>
    </citation>
    <scope>NUCLEOTIDE SEQUENCE [LARGE SCALE GENOMIC DNA]</scope>
    <source>
        <strain evidence="1">CM1030</strain>
        <tissue evidence="1">Blood</tissue>
    </source>
</reference>
<dbReference type="EMBL" id="JAMKFB020000017">
    <property type="protein sequence ID" value="KAL0169424.1"/>
    <property type="molecule type" value="Genomic_DNA"/>
</dbReference>
<protein>
    <submittedName>
        <fullName evidence="1">Uncharacterized protein</fullName>
    </submittedName>
</protein>
<comment type="caution">
    <text evidence="1">The sequence shown here is derived from an EMBL/GenBank/DDBJ whole genome shotgun (WGS) entry which is preliminary data.</text>
</comment>
<keyword evidence="2" id="KW-1185">Reference proteome</keyword>
<organism evidence="1 2">
    <name type="scientific">Cirrhinus mrigala</name>
    <name type="common">Mrigala</name>
    <dbReference type="NCBI Taxonomy" id="683832"/>
    <lineage>
        <taxon>Eukaryota</taxon>
        <taxon>Metazoa</taxon>
        <taxon>Chordata</taxon>
        <taxon>Craniata</taxon>
        <taxon>Vertebrata</taxon>
        <taxon>Euteleostomi</taxon>
        <taxon>Actinopterygii</taxon>
        <taxon>Neopterygii</taxon>
        <taxon>Teleostei</taxon>
        <taxon>Ostariophysi</taxon>
        <taxon>Cypriniformes</taxon>
        <taxon>Cyprinidae</taxon>
        <taxon>Labeoninae</taxon>
        <taxon>Labeonini</taxon>
        <taxon>Cirrhinus</taxon>
    </lineage>
</organism>
<dbReference type="AlphaFoldDB" id="A0ABD0P5T0"/>
<evidence type="ECO:0000313" key="1">
    <source>
        <dbReference type="EMBL" id="KAL0169424.1"/>
    </source>
</evidence>
<proteinExistence type="predicted"/>
<sequence>ESERLGRSVYNALNSTSGDFAVIYEWILRWNKTTENVLTSQEKEKIEKCKKQ</sequence>